<reference evidence="2" key="1">
    <citation type="submission" date="2016-06" db="EMBL/GenBank/DDBJ databases">
        <title>Parallel loss of symbiosis genes in relatives of nitrogen-fixing non-legume Parasponia.</title>
        <authorList>
            <person name="Van Velzen R."/>
            <person name="Holmer R."/>
            <person name="Bu F."/>
            <person name="Rutten L."/>
            <person name="Van Zeijl A."/>
            <person name="Liu W."/>
            <person name="Santuari L."/>
            <person name="Cao Q."/>
            <person name="Sharma T."/>
            <person name="Shen D."/>
            <person name="Roswanjaya Y."/>
            <person name="Wardhani T."/>
            <person name="Kalhor M.S."/>
            <person name="Jansen J."/>
            <person name="Van den Hoogen J."/>
            <person name="Gungor B."/>
            <person name="Hartog M."/>
            <person name="Hontelez J."/>
            <person name="Verver J."/>
            <person name="Yang W.-C."/>
            <person name="Schijlen E."/>
            <person name="Repin R."/>
            <person name="Schilthuizen M."/>
            <person name="Schranz E."/>
            <person name="Heidstra R."/>
            <person name="Miyata K."/>
            <person name="Fedorova E."/>
            <person name="Kohlen W."/>
            <person name="Bisseling T."/>
            <person name="Smit S."/>
            <person name="Geurts R."/>
        </authorList>
    </citation>
    <scope>NUCLEOTIDE SEQUENCE [LARGE SCALE GENOMIC DNA]</scope>
    <source>
        <strain evidence="2">cv. RG33-2</strain>
    </source>
</reference>
<keyword evidence="2" id="KW-1185">Reference proteome</keyword>
<organism evidence="1 2">
    <name type="scientific">Trema orientale</name>
    <name type="common">Charcoal tree</name>
    <name type="synonym">Celtis orientalis</name>
    <dbReference type="NCBI Taxonomy" id="63057"/>
    <lineage>
        <taxon>Eukaryota</taxon>
        <taxon>Viridiplantae</taxon>
        <taxon>Streptophyta</taxon>
        <taxon>Embryophyta</taxon>
        <taxon>Tracheophyta</taxon>
        <taxon>Spermatophyta</taxon>
        <taxon>Magnoliopsida</taxon>
        <taxon>eudicotyledons</taxon>
        <taxon>Gunneridae</taxon>
        <taxon>Pentapetalae</taxon>
        <taxon>rosids</taxon>
        <taxon>fabids</taxon>
        <taxon>Rosales</taxon>
        <taxon>Cannabaceae</taxon>
        <taxon>Trema</taxon>
    </lineage>
</organism>
<sequence>MVRILLGSFGPEFSRARCKFRGISIQNTHCFILQHHFSSWTRHFTFTLVL</sequence>
<dbReference type="Proteomes" id="UP000237000">
    <property type="component" value="Unassembled WGS sequence"/>
</dbReference>
<evidence type="ECO:0000313" key="2">
    <source>
        <dbReference type="Proteomes" id="UP000237000"/>
    </source>
</evidence>
<name>A0A2P5FX16_TREOI</name>
<dbReference type="AlphaFoldDB" id="A0A2P5FX16"/>
<protein>
    <submittedName>
        <fullName evidence="1">Uncharacterized protein</fullName>
    </submittedName>
</protein>
<dbReference type="EMBL" id="JXTC01000005">
    <property type="protein sequence ID" value="POO02330.1"/>
    <property type="molecule type" value="Genomic_DNA"/>
</dbReference>
<gene>
    <name evidence="1" type="ORF">TorRG33x02_021140</name>
</gene>
<comment type="caution">
    <text evidence="1">The sequence shown here is derived from an EMBL/GenBank/DDBJ whole genome shotgun (WGS) entry which is preliminary data.</text>
</comment>
<proteinExistence type="predicted"/>
<dbReference type="InParanoid" id="A0A2P5FX16"/>
<accession>A0A2P5FX16</accession>
<evidence type="ECO:0000313" key="1">
    <source>
        <dbReference type="EMBL" id="POO02330.1"/>
    </source>
</evidence>